<name>A0ABM5RZC3_PANPU</name>
<organism evidence="1 2">
    <name type="scientific">Pandoraea pulmonicola</name>
    <dbReference type="NCBI Taxonomy" id="93221"/>
    <lineage>
        <taxon>Bacteria</taxon>
        <taxon>Pseudomonadati</taxon>
        <taxon>Pseudomonadota</taxon>
        <taxon>Betaproteobacteria</taxon>
        <taxon>Burkholderiales</taxon>
        <taxon>Burkholderiaceae</taxon>
        <taxon>Pandoraea</taxon>
    </lineage>
</organism>
<gene>
    <name evidence="1" type="ORF">RO07_10740</name>
</gene>
<proteinExistence type="predicted"/>
<protein>
    <submittedName>
        <fullName evidence="1">Uncharacterized protein</fullName>
    </submittedName>
</protein>
<sequence>MEKRGAELVDFMSAGKDKGLVDTLYAQTIVVGKNVQEGQVTDVVTSTFISHANTFLDLVEASSVQQSGVASATQDTQTLSS</sequence>
<reference evidence="1" key="1">
    <citation type="submission" date="2016-11" db="EMBL/GenBank/DDBJ databases">
        <title>Complete Genome Sequencing of Pandoraea pulmonicola DSM 16583.</title>
        <authorList>
            <person name="Chan K.-G."/>
        </authorList>
    </citation>
    <scope>NUCLEOTIDE SEQUENCE</scope>
    <source>
        <strain evidence="1">DSM 16583</strain>
    </source>
</reference>
<accession>A0ABM5RZC3</accession>
<keyword evidence="2" id="KW-1185">Reference proteome</keyword>
<dbReference type="EMBL" id="CP010310">
    <property type="protein sequence ID" value="AJC20831.1"/>
    <property type="molecule type" value="Genomic_DNA"/>
</dbReference>
<evidence type="ECO:0000313" key="2">
    <source>
        <dbReference type="Proteomes" id="UP000035086"/>
    </source>
</evidence>
<dbReference type="Proteomes" id="UP000035086">
    <property type="component" value="Chromosome"/>
</dbReference>
<evidence type="ECO:0000313" key="1">
    <source>
        <dbReference type="EMBL" id="AJC20831.1"/>
    </source>
</evidence>